<dbReference type="GO" id="GO:0005524">
    <property type="term" value="F:ATP binding"/>
    <property type="evidence" value="ECO:0007669"/>
    <property type="project" value="UniProtKB-KW"/>
</dbReference>
<comment type="cofactor">
    <cofactor evidence="6">
        <name>Mg(2+)</name>
        <dbReference type="ChEBI" id="CHEBI:18420"/>
    </cofactor>
</comment>
<feature type="binding site" evidence="6">
    <location>
        <position position="570"/>
    </location>
    <ligand>
        <name>Mg(2+)</name>
        <dbReference type="ChEBI" id="CHEBI:18420"/>
    </ligand>
</feature>
<dbReference type="Pfam" id="PF16177">
    <property type="entry name" value="ACAS_N"/>
    <property type="match status" value="1"/>
</dbReference>
<evidence type="ECO:0000256" key="2">
    <source>
        <dbReference type="ARBA" id="ARBA00022598"/>
    </source>
</evidence>
<keyword evidence="4 6" id="KW-0067">ATP-binding</keyword>
<keyword evidence="6" id="KW-0460">Magnesium</keyword>
<dbReference type="SUPFAM" id="SSF56801">
    <property type="entry name" value="Acetyl-CoA synthetase-like"/>
    <property type="match status" value="1"/>
</dbReference>
<evidence type="ECO:0000259" key="9">
    <source>
        <dbReference type="Pfam" id="PF16177"/>
    </source>
</evidence>
<dbReference type="PANTHER" id="PTHR24095:SF14">
    <property type="entry name" value="ACETYL-COENZYME A SYNTHETASE 1"/>
    <property type="match status" value="1"/>
</dbReference>
<feature type="binding site" evidence="6">
    <location>
        <position position="559"/>
    </location>
    <ligand>
        <name>ATP</name>
        <dbReference type="ChEBI" id="CHEBI:30616"/>
    </ligand>
</feature>
<dbReference type="GO" id="GO:0003987">
    <property type="term" value="F:acetate-CoA ligase activity"/>
    <property type="evidence" value="ECO:0007669"/>
    <property type="project" value="UniProtKB-UniRule"/>
</dbReference>
<accession>A0AB39YVR1</accession>
<evidence type="ECO:0000256" key="3">
    <source>
        <dbReference type="ARBA" id="ARBA00022741"/>
    </source>
</evidence>
<dbReference type="RefSeq" id="WP_369746686.1">
    <property type="nucleotide sequence ID" value="NZ_CP165735.1"/>
</dbReference>
<comment type="catalytic activity">
    <reaction evidence="6">
        <text>acetate + ATP + CoA = acetyl-CoA + AMP + diphosphate</text>
        <dbReference type="Rhea" id="RHEA:23176"/>
        <dbReference type="ChEBI" id="CHEBI:30089"/>
        <dbReference type="ChEBI" id="CHEBI:30616"/>
        <dbReference type="ChEBI" id="CHEBI:33019"/>
        <dbReference type="ChEBI" id="CHEBI:57287"/>
        <dbReference type="ChEBI" id="CHEBI:57288"/>
        <dbReference type="ChEBI" id="CHEBI:456215"/>
        <dbReference type="EC" id="6.2.1.1"/>
    </reaction>
</comment>
<dbReference type="PANTHER" id="PTHR24095">
    <property type="entry name" value="ACETYL-COENZYME A SYNTHETASE"/>
    <property type="match status" value="1"/>
</dbReference>
<feature type="binding site" evidence="6">
    <location>
        <position position="548"/>
    </location>
    <ligand>
        <name>ATP</name>
        <dbReference type="ChEBI" id="CHEBI:30616"/>
    </ligand>
</feature>
<dbReference type="Pfam" id="PF13193">
    <property type="entry name" value="AMP-binding_C"/>
    <property type="match status" value="1"/>
</dbReference>
<feature type="binding site" evidence="6">
    <location>
        <position position="572"/>
    </location>
    <ligand>
        <name>Mg(2+)</name>
        <dbReference type="ChEBI" id="CHEBI:18420"/>
    </ligand>
</feature>
<keyword evidence="2 6" id="KW-0436">Ligase</keyword>
<dbReference type="GO" id="GO:0016208">
    <property type="term" value="F:AMP binding"/>
    <property type="evidence" value="ECO:0007669"/>
    <property type="project" value="InterPro"/>
</dbReference>
<comment type="function">
    <text evidence="6">Catalyzes the conversion of acetate into acetyl-CoA (AcCoA), an essential intermediate at the junction of anabolic and catabolic pathways. AcsA undergoes a two-step reaction. In the first half reaction, AcsA combines acetate with ATP to form acetyl-adenylate (AcAMP) intermediate. In the second half reaction, it can then transfer the acetyl group from AcAMP to the sulfhydryl group of CoA, forming the product AcCoA.</text>
</comment>
<feature type="binding site" evidence="6">
    <location>
        <position position="556"/>
    </location>
    <ligand>
        <name>CoA</name>
        <dbReference type="ChEBI" id="CHEBI:57287"/>
    </ligand>
</feature>
<feature type="binding site" evidence="6">
    <location>
        <position position="533"/>
    </location>
    <ligand>
        <name>ATP</name>
        <dbReference type="ChEBI" id="CHEBI:30616"/>
    </ligand>
</feature>
<dbReference type="NCBIfam" id="TIGR02188">
    <property type="entry name" value="Ac_CoA_lig_AcsA"/>
    <property type="match status" value="1"/>
</dbReference>
<dbReference type="InterPro" id="IPR042099">
    <property type="entry name" value="ANL_N_sf"/>
</dbReference>
<dbReference type="InterPro" id="IPR011904">
    <property type="entry name" value="Ac_CoA_lig"/>
</dbReference>
<feature type="domain" description="Acetyl-coenzyme A synthetase N-terminal" evidence="9">
    <location>
        <begin position="51"/>
        <end position="104"/>
    </location>
</feature>
<dbReference type="InterPro" id="IPR025110">
    <property type="entry name" value="AMP-bd_C"/>
</dbReference>
<dbReference type="InterPro" id="IPR032387">
    <property type="entry name" value="ACAS_N"/>
</dbReference>
<dbReference type="EC" id="6.2.1.1" evidence="6"/>
<protein>
    <recommendedName>
        <fullName evidence="6">Acetyl-coenzyme A synthetase</fullName>
        <shortName evidence="6">AcCoA synthetase</shortName>
        <shortName evidence="6">Acs</shortName>
        <ecNumber evidence="6">6.2.1.1</ecNumber>
    </recommendedName>
    <alternativeName>
        <fullName evidence="6">Acetate--CoA ligase</fullName>
    </alternativeName>
    <alternativeName>
        <fullName evidence="6">Acyl-activating enzyme</fullName>
    </alternativeName>
</protein>
<feature type="binding site" evidence="6">
    <location>
        <begin position="444"/>
        <end position="449"/>
    </location>
    <ligand>
        <name>ATP</name>
        <dbReference type="ChEBI" id="CHEBI:30616"/>
    </ligand>
</feature>
<gene>
    <name evidence="10" type="primary">acs</name>
    <name evidence="6" type="synonym">acsA</name>
    <name evidence="10" type="ORF">ABQM86_17160</name>
</gene>
<name>A0AB39YVR1_9MICC</name>
<keyword evidence="5 6" id="KW-0007">Acetylation</keyword>
<feature type="binding site" evidence="6">
    <location>
        <begin position="214"/>
        <end position="217"/>
    </location>
    <ligand>
        <name>CoA</name>
        <dbReference type="ChEBI" id="CHEBI:57287"/>
    </ligand>
</feature>
<evidence type="ECO:0000256" key="1">
    <source>
        <dbReference type="ARBA" id="ARBA00006432"/>
    </source>
</evidence>
<feature type="domain" description="AMP-dependent synthetase/ligase" evidence="7">
    <location>
        <begin position="112"/>
        <end position="511"/>
    </location>
</feature>
<evidence type="ECO:0000256" key="4">
    <source>
        <dbReference type="ARBA" id="ARBA00022840"/>
    </source>
</evidence>
<feature type="modified residue" description="N6-acetyllysine" evidence="6">
    <location>
        <position position="643"/>
    </location>
</feature>
<feature type="domain" description="AMP-binding enzyme C-terminal" evidence="8">
    <location>
        <begin position="564"/>
        <end position="643"/>
    </location>
</feature>
<dbReference type="Pfam" id="PF00501">
    <property type="entry name" value="AMP-binding"/>
    <property type="match status" value="1"/>
</dbReference>
<dbReference type="Gene3D" id="3.30.300.30">
    <property type="match status" value="1"/>
</dbReference>
<reference evidence="10" key="1">
    <citation type="submission" date="2024-07" db="EMBL/GenBank/DDBJ databases">
        <authorList>
            <person name="Li J."/>
            <person name="Wei H."/>
            <person name="Ma J."/>
        </authorList>
    </citation>
    <scope>NUCLEOTIDE SEQUENCE</scope>
    <source>
        <strain evidence="10">AMU7</strain>
    </source>
</reference>
<dbReference type="GO" id="GO:0046872">
    <property type="term" value="F:metal ion binding"/>
    <property type="evidence" value="ECO:0007669"/>
    <property type="project" value="UniProtKB-KW"/>
</dbReference>
<comment type="caution">
    <text evidence="6">Lacks conserved residue(s) required for the propagation of feature annotation.</text>
</comment>
<evidence type="ECO:0000259" key="7">
    <source>
        <dbReference type="Pfam" id="PF00501"/>
    </source>
</evidence>
<dbReference type="Gene3D" id="3.40.50.12780">
    <property type="entry name" value="N-terminal domain of ligase-like"/>
    <property type="match status" value="1"/>
</dbReference>
<dbReference type="PROSITE" id="PS00455">
    <property type="entry name" value="AMP_BINDING"/>
    <property type="match status" value="1"/>
</dbReference>
<evidence type="ECO:0000256" key="5">
    <source>
        <dbReference type="ARBA" id="ARBA00022990"/>
    </source>
</evidence>
<keyword evidence="6" id="KW-0479">Metal-binding</keyword>
<dbReference type="FunFam" id="3.40.50.12780:FF:000001">
    <property type="entry name" value="Acetyl-coenzyme A synthetase"/>
    <property type="match status" value="1"/>
</dbReference>
<feature type="binding site" evidence="6">
    <location>
        <position position="334"/>
    </location>
    <ligand>
        <name>CoA</name>
        <dbReference type="ChEBI" id="CHEBI:57287"/>
    </ligand>
</feature>
<sequence>MSQDTTGSTATAAASTAQNGAHVEALENLLHENRKFAPSADFAANSVTNADAYKEAEADRPAFWAKQARELLTWDKDFTEALDWSNPPFAKWFVGGEINAAYNALDRHVENGLGDRVAIYFEGEPGDTRTYTYAQLTEEVKKAANAFESLGVAKGDRVAVYLPMIPEAVITLLACARIGAVHSVVFGGFSADALRSRIEDAEAKLVITADGTYRRGKPSALKPAVDEALSKEGHTVQNVVVVKRNGEDVNWVEGRDLWWSDTVDKADTEHTAVGHDSEHPLFILYTSGTTGKPKGILHTTGGYLTQGAYTHKAVFDLHPETDVYWCTADVGWVTGHSYVTYAPLINGATQVMYEGTPDSPHQGRWWEIVEKYKVSILYTAPTAIRTFMKWGRDIPDKYDLSSIRVLGSVGESINPEAWMWYRDVIGANAGKNGEKKEHPAPIVDTWWQTETGAQMIAPLPGVTATKPGSAQVPLPGIAVDVVDEAGQPVANGEGGYLVVREPWPSMLRGIWGDPERFKDTYWSRFEAMYFAGDGAKKDEDGDVWLLGRVDDVMNVSGHRLSTTEIESALVSHPSVAEAAVVGAADETTGQAVVAFVILRGDAVNNGDETVLELRNHVGKEIGPIAKPKQLLIVPELPKTRSGKIVRRLLKDIAEGRDTGDATTLADPGIMTQIADSLRK</sequence>
<feature type="binding site" evidence="6">
    <location>
        <position position="575"/>
    </location>
    <ligand>
        <name>Mg(2+)</name>
        <dbReference type="ChEBI" id="CHEBI:18420"/>
    </ligand>
</feature>
<dbReference type="InterPro" id="IPR020845">
    <property type="entry name" value="AMP-binding_CS"/>
</dbReference>
<dbReference type="NCBIfam" id="NF001208">
    <property type="entry name" value="PRK00174.1"/>
    <property type="match status" value="1"/>
</dbReference>
<comment type="PTM">
    <text evidence="6">Acetylated. Deacetylation by the SIR2-homolog deacetylase activates the enzyme.</text>
</comment>
<dbReference type="InterPro" id="IPR045851">
    <property type="entry name" value="AMP-bd_C_sf"/>
</dbReference>
<evidence type="ECO:0000256" key="6">
    <source>
        <dbReference type="HAMAP-Rule" id="MF_01123"/>
    </source>
</evidence>
<dbReference type="InterPro" id="IPR000873">
    <property type="entry name" value="AMP-dep_synth/lig_dom"/>
</dbReference>
<organism evidence="10">
    <name type="scientific">Paenarthrobacter sp. AMU7</name>
    <dbReference type="NCBI Taxonomy" id="3162492"/>
    <lineage>
        <taxon>Bacteria</taxon>
        <taxon>Bacillati</taxon>
        <taxon>Actinomycetota</taxon>
        <taxon>Actinomycetes</taxon>
        <taxon>Micrococcales</taxon>
        <taxon>Micrococcaceae</taxon>
        <taxon>Paenarthrobacter</taxon>
    </lineage>
</organism>
<dbReference type="AlphaFoldDB" id="A0AB39YVR1"/>
<evidence type="ECO:0000259" key="8">
    <source>
        <dbReference type="Pfam" id="PF13193"/>
    </source>
</evidence>
<dbReference type="GO" id="GO:0019427">
    <property type="term" value="P:acetyl-CoA biosynthetic process from acetate"/>
    <property type="evidence" value="ECO:0007669"/>
    <property type="project" value="UniProtKB-UniRule"/>
</dbReference>
<keyword evidence="3 6" id="KW-0547">Nucleotide-binding</keyword>
<comment type="similarity">
    <text evidence="1 6">Belongs to the ATP-dependent AMP-binding enzyme family.</text>
</comment>
<dbReference type="GO" id="GO:0005829">
    <property type="term" value="C:cytosol"/>
    <property type="evidence" value="ECO:0007669"/>
    <property type="project" value="TreeGrafter"/>
</dbReference>
<dbReference type="CDD" id="cd05966">
    <property type="entry name" value="ACS"/>
    <property type="match status" value="1"/>
</dbReference>
<evidence type="ECO:0000313" key="10">
    <source>
        <dbReference type="EMBL" id="XDV73779.1"/>
    </source>
</evidence>
<proteinExistence type="inferred from homology"/>
<dbReference type="HAMAP" id="MF_01123">
    <property type="entry name" value="Ac_CoA_synth"/>
    <property type="match status" value="1"/>
</dbReference>
<dbReference type="EMBL" id="CP165735">
    <property type="protein sequence ID" value="XDV73779.1"/>
    <property type="molecule type" value="Genomic_DNA"/>
</dbReference>